<accession>A0ABP7L2Q0</accession>
<organism evidence="1 2">
    <name type="scientific">Streptomyces lannensis</name>
    <dbReference type="NCBI Taxonomy" id="766498"/>
    <lineage>
        <taxon>Bacteria</taxon>
        <taxon>Bacillati</taxon>
        <taxon>Actinomycetota</taxon>
        <taxon>Actinomycetes</taxon>
        <taxon>Kitasatosporales</taxon>
        <taxon>Streptomycetaceae</taxon>
        <taxon>Streptomyces</taxon>
    </lineage>
</organism>
<name>A0ABP7L2Q0_9ACTN</name>
<evidence type="ECO:0000313" key="1">
    <source>
        <dbReference type="EMBL" id="GAA3893016.1"/>
    </source>
</evidence>
<keyword evidence="2" id="KW-1185">Reference proteome</keyword>
<proteinExistence type="predicted"/>
<comment type="caution">
    <text evidence="1">The sequence shown here is derived from an EMBL/GenBank/DDBJ whole genome shotgun (WGS) entry which is preliminary data.</text>
</comment>
<protein>
    <submittedName>
        <fullName evidence="1">Uncharacterized protein</fullName>
    </submittedName>
</protein>
<reference evidence="2" key="1">
    <citation type="journal article" date="2019" name="Int. J. Syst. Evol. Microbiol.">
        <title>The Global Catalogue of Microorganisms (GCM) 10K type strain sequencing project: providing services to taxonomists for standard genome sequencing and annotation.</title>
        <authorList>
            <consortium name="The Broad Institute Genomics Platform"/>
            <consortium name="The Broad Institute Genome Sequencing Center for Infectious Disease"/>
            <person name="Wu L."/>
            <person name="Ma J."/>
        </authorList>
    </citation>
    <scope>NUCLEOTIDE SEQUENCE [LARGE SCALE GENOMIC DNA]</scope>
    <source>
        <strain evidence="2">JCM 16578</strain>
    </source>
</reference>
<sequence length="95" mass="10153">MRFGYLGGILLAMAALNVEYSEAELEDLRAIARELGVPMKQFVRQSTADAIHHHRALREGAEVFQSVFRDNALADAIAAAGIDDGQAPGTTGRAA</sequence>
<dbReference type="Proteomes" id="UP001501563">
    <property type="component" value="Unassembled WGS sequence"/>
</dbReference>
<evidence type="ECO:0000313" key="2">
    <source>
        <dbReference type="Proteomes" id="UP001501563"/>
    </source>
</evidence>
<gene>
    <name evidence="1" type="ORF">GCM10022207_71070</name>
</gene>
<dbReference type="EMBL" id="BAAAZA010000030">
    <property type="protein sequence ID" value="GAA3893016.1"/>
    <property type="molecule type" value="Genomic_DNA"/>
</dbReference>